<dbReference type="Gene3D" id="3.30.1150.10">
    <property type="match status" value="1"/>
</dbReference>
<dbReference type="AlphaFoldDB" id="A0A0R3KXX9"/>
<dbReference type="EMBL" id="LLXX01000227">
    <property type="protein sequence ID" value="KRQ92813.1"/>
    <property type="molecule type" value="Genomic_DNA"/>
</dbReference>
<dbReference type="Proteomes" id="UP000051913">
    <property type="component" value="Unassembled WGS sequence"/>
</dbReference>
<name>A0A0R3KXX9_9BRAD</name>
<organism evidence="6 7">
    <name type="scientific">Bradyrhizobium valentinum</name>
    <dbReference type="NCBI Taxonomy" id="1518501"/>
    <lineage>
        <taxon>Bacteria</taxon>
        <taxon>Pseudomonadati</taxon>
        <taxon>Pseudomonadota</taxon>
        <taxon>Alphaproteobacteria</taxon>
        <taxon>Hyphomicrobiales</taxon>
        <taxon>Nitrobacteraceae</taxon>
        <taxon>Bradyrhizobium</taxon>
    </lineage>
</organism>
<dbReference type="RefSeq" id="WP_057855480.1">
    <property type="nucleotide sequence ID" value="NZ_LLXX01000227.1"/>
</dbReference>
<reference evidence="6 7" key="1">
    <citation type="submission" date="2014-03" db="EMBL/GenBank/DDBJ databases">
        <title>Bradyrhizobium valentinum sp. nov., isolated from effective nodules of Lupinus mariae-josephae, a lupine endemic of basic-lime soils in Eastern Spain.</title>
        <authorList>
            <person name="Duran D."/>
            <person name="Rey L."/>
            <person name="Navarro A."/>
            <person name="Busquets A."/>
            <person name="Imperial J."/>
            <person name="Ruiz-Argueso T."/>
        </authorList>
    </citation>
    <scope>NUCLEOTIDE SEQUENCE [LARGE SCALE GENOMIC DNA]</scope>
    <source>
        <strain evidence="6 7">LmjM3</strain>
    </source>
</reference>
<feature type="domain" description="Secretin/TonB short N-terminal" evidence="5">
    <location>
        <begin position="123"/>
        <end position="174"/>
    </location>
</feature>
<dbReference type="Pfam" id="PF13103">
    <property type="entry name" value="TonB_2"/>
    <property type="match status" value="1"/>
</dbReference>
<feature type="region of interest" description="Disordered" evidence="4">
    <location>
        <begin position="286"/>
        <end position="306"/>
    </location>
</feature>
<evidence type="ECO:0000313" key="7">
    <source>
        <dbReference type="Proteomes" id="UP000051913"/>
    </source>
</evidence>
<evidence type="ECO:0000313" key="6">
    <source>
        <dbReference type="EMBL" id="KRQ92813.1"/>
    </source>
</evidence>
<dbReference type="SUPFAM" id="SSF74653">
    <property type="entry name" value="TolA/TonB C-terminal domain"/>
    <property type="match status" value="1"/>
</dbReference>
<dbReference type="SMART" id="SM00965">
    <property type="entry name" value="STN"/>
    <property type="match status" value="1"/>
</dbReference>
<dbReference type="OrthoDB" id="8207507at2"/>
<evidence type="ECO:0000256" key="4">
    <source>
        <dbReference type="SAM" id="MobiDB-lite"/>
    </source>
</evidence>
<dbReference type="STRING" id="1518501.CQ10_22490"/>
<keyword evidence="2" id="KW-0472">Membrane</keyword>
<gene>
    <name evidence="6" type="ORF">CP49_39765</name>
</gene>
<comment type="caution">
    <text evidence="6">The sequence shown here is derived from an EMBL/GenBank/DDBJ whole genome shotgun (WGS) entry which is preliminary data.</text>
</comment>
<protein>
    <recommendedName>
        <fullName evidence="5">Secretin/TonB short N-terminal domain-containing protein</fullName>
    </recommendedName>
</protein>
<proteinExistence type="predicted"/>
<keyword evidence="3" id="KW-0998">Cell outer membrane</keyword>
<evidence type="ECO:0000256" key="1">
    <source>
        <dbReference type="ARBA" id="ARBA00022448"/>
    </source>
</evidence>
<keyword evidence="1" id="KW-0813">Transport</keyword>
<accession>A0A0R3KXX9</accession>
<dbReference type="InterPro" id="IPR011662">
    <property type="entry name" value="Secretin/TonB_short_N"/>
</dbReference>
<feature type="compositionally biased region" description="Basic and acidic residues" evidence="4">
    <location>
        <begin position="293"/>
        <end position="306"/>
    </location>
</feature>
<dbReference type="Gene3D" id="3.55.50.30">
    <property type="match status" value="1"/>
</dbReference>
<evidence type="ECO:0000259" key="5">
    <source>
        <dbReference type="SMART" id="SM00965"/>
    </source>
</evidence>
<dbReference type="GO" id="GO:0019867">
    <property type="term" value="C:outer membrane"/>
    <property type="evidence" value="ECO:0007669"/>
    <property type="project" value="InterPro"/>
</dbReference>
<evidence type="ECO:0000256" key="2">
    <source>
        <dbReference type="ARBA" id="ARBA00023136"/>
    </source>
</evidence>
<keyword evidence="7" id="KW-1185">Reference proteome</keyword>
<dbReference type="Pfam" id="PF07660">
    <property type="entry name" value="STN"/>
    <property type="match status" value="1"/>
</dbReference>
<sequence>MQPAYLFTQAMQSSEVEDVGLKPDVLKSAQPRSVWLCRALTSDASAIICAFLLHPETRWHGLWPCIVALLVLHFTLIDEMALAQHASVPLSKERVVFQQPVQFDIPAQPLELALNAYGAATQIQLFVDAELVSGLRSTALQGVLTPEAALRALLAGTGLTARAIDDQGITLVPLPPGNGSAASAPGKVSATVMRFNNYSAAIQDTLRIALCRRAETTPGSYRALMRIWINASGVIVRSELVTSTGNGSRDAAIAAAVRDLAVGLPPPRDLRQPVTLLVSADGASSAYCSDADSSLRRAEIGREAPR</sequence>
<evidence type="ECO:0000256" key="3">
    <source>
        <dbReference type="ARBA" id="ARBA00023237"/>
    </source>
</evidence>